<dbReference type="PANTHER" id="PTHR43792:SF1">
    <property type="entry name" value="N-ACETYLTRANSFERASE DOMAIN-CONTAINING PROTEIN"/>
    <property type="match status" value="1"/>
</dbReference>
<protein>
    <submittedName>
        <fullName evidence="2">Acetyltransferase</fullName>
    </submittedName>
</protein>
<reference evidence="2 3" key="1">
    <citation type="submission" date="2016-06" db="EMBL/GenBank/DDBJ databases">
        <title>First insights into the genetic diversity and population structure of in the Bacillus cereus group bacteria from diverse marine environments.</title>
        <authorList>
            <person name="Liu Y."/>
            <person name="Lai Q."/>
            <person name="Shao Z."/>
        </authorList>
    </citation>
    <scope>NUCLEOTIDE SEQUENCE [LARGE SCALE GENOMIC DNA]</scope>
    <source>
        <strain evidence="2 3">NH24A2</strain>
    </source>
</reference>
<accession>A0A1J9UGZ4</accession>
<organism evidence="2 3">
    <name type="scientific">Bacillus paramycoides</name>
    <dbReference type="NCBI Taxonomy" id="2026194"/>
    <lineage>
        <taxon>Bacteria</taxon>
        <taxon>Bacillati</taxon>
        <taxon>Bacillota</taxon>
        <taxon>Bacilli</taxon>
        <taxon>Bacillales</taxon>
        <taxon>Bacillaceae</taxon>
        <taxon>Bacillus</taxon>
        <taxon>Bacillus cereus group</taxon>
    </lineage>
</organism>
<gene>
    <name evidence="2" type="ORF">BAU28_01680</name>
</gene>
<dbReference type="PROSITE" id="PS51186">
    <property type="entry name" value="GNAT"/>
    <property type="match status" value="1"/>
</dbReference>
<dbReference type="InterPro" id="IPR051531">
    <property type="entry name" value="N-acetyltransferase"/>
</dbReference>
<dbReference type="Gene3D" id="3.40.630.30">
    <property type="match status" value="1"/>
</dbReference>
<dbReference type="AlphaFoldDB" id="A0A1J9UGZ4"/>
<dbReference type="EMBL" id="MAOI01000079">
    <property type="protein sequence ID" value="OJD77968.1"/>
    <property type="molecule type" value="Genomic_DNA"/>
</dbReference>
<dbReference type="RefSeq" id="WP_071719313.1">
    <property type="nucleotide sequence ID" value="NZ_CBCSHB010000004.1"/>
</dbReference>
<dbReference type="SUPFAM" id="SSF55729">
    <property type="entry name" value="Acyl-CoA N-acyltransferases (Nat)"/>
    <property type="match status" value="1"/>
</dbReference>
<dbReference type="PANTHER" id="PTHR43792">
    <property type="entry name" value="GNAT FAMILY, PUTATIVE (AFU_ORTHOLOGUE AFUA_3G00765)-RELATED-RELATED"/>
    <property type="match status" value="1"/>
</dbReference>
<proteinExistence type="predicted"/>
<dbReference type="InterPro" id="IPR016181">
    <property type="entry name" value="Acyl_CoA_acyltransferase"/>
</dbReference>
<dbReference type="Pfam" id="PF13302">
    <property type="entry name" value="Acetyltransf_3"/>
    <property type="match status" value="1"/>
</dbReference>
<keyword evidence="2" id="KW-0808">Transferase</keyword>
<dbReference type="GO" id="GO:0016747">
    <property type="term" value="F:acyltransferase activity, transferring groups other than amino-acyl groups"/>
    <property type="evidence" value="ECO:0007669"/>
    <property type="project" value="InterPro"/>
</dbReference>
<dbReference type="InterPro" id="IPR000182">
    <property type="entry name" value="GNAT_dom"/>
</dbReference>
<evidence type="ECO:0000313" key="3">
    <source>
        <dbReference type="Proteomes" id="UP000182788"/>
    </source>
</evidence>
<comment type="caution">
    <text evidence="2">The sequence shown here is derived from an EMBL/GenBank/DDBJ whole genome shotgun (WGS) entry which is preliminary data.</text>
</comment>
<dbReference type="GeneID" id="87593140"/>
<evidence type="ECO:0000259" key="1">
    <source>
        <dbReference type="PROSITE" id="PS51186"/>
    </source>
</evidence>
<sequence length="177" mass="20621">MSVFVEGKVMRTKRLSMRRPNLEDVDQLYNILKKEAVGKWLAKSRGMSLDETKEYISQLILHWEQYDFGVWLLFKNETGQLLGHCGLRKVDETGEIEIMYLLDPEHWGNGYAIEAAEASIQYATEVMNLKRIIARVKIANENSKKLLRKQGFTYTFDVDHSGRLLSYFELCTYSNEL</sequence>
<feature type="domain" description="N-acetyltransferase" evidence="1">
    <location>
        <begin position="15"/>
        <end position="174"/>
    </location>
</feature>
<evidence type="ECO:0000313" key="2">
    <source>
        <dbReference type="EMBL" id="OJD77968.1"/>
    </source>
</evidence>
<dbReference type="Proteomes" id="UP000182788">
    <property type="component" value="Unassembled WGS sequence"/>
</dbReference>
<name>A0A1J9UGZ4_9BACI</name>